<organism evidence="1">
    <name type="scientific">Megaviridae environmental sample</name>
    <dbReference type="NCBI Taxonomy" id="1737588"/>
    <lineage>
        <taxon>Viruses</taxon>
        <taxon>Varidnaviria</taxon>
        <taxon>Bamfordvirae</taxon>
        <taxon>Nucleocytoviricota</taxon>
        <taxon>Megaviricetes</taxon>
        <taxon>Imitervirales</taxon>
        <taxon>Mimiviridae</taxon>
        <taxon>environmental samples</taxon>
    </lineage>
</organism>
<sequence length="186" mass="22262">MVAKLFLCTHKYQSYDPFIATRYLVKNKFIKSSDVVGSVTSDKIWKKRLEILKKYKYLDYIVTKLMGFNYTVFVTRNDCKKNILELLDNNGTVIIYYEKNRCSKTKIFNVLKSCKQPVELYFLSIKANCNEIRTRGNKNTYWNTYWYHHLKISPFVFNCKVKLIQMNSKRSPEELQRKLTKFINNN</sequence>
<protein>
    <submittedName>
        <fullName evidence="1">Uncharacterized protein</fullName>
    </submittedName>
</protein>
<name>A0A5J6VK05_9VIRU</name>
<reference evidence="1" key="1">
    <citation type="journal article" date="2019" name="Philos. Trans. R. Soc. Lond., B, Biol. Sci.">
        <title>Targeted metagenomic recovery of four divergent viruses reveals shared and distinctive characteristics of giant viruses of marine eukaryotes.</title>
        <authorList>
            <person name="Needham D.M."/>
            <person name="Poirier C."/>
            <person name="Hehenberger E."/>
            <person name="Jimenez V."/>
            <person name="Swalwell J.E."/>
            <person name="Santoro A.E."/>
            <person name="Worden A.Z."/>
        </authorList>
    </citation>
    <scope>NUCLEOTIDE SEQUENCE</scope>
    <source>
        <strain evidence="1">MPacV-611</strain>
    </source>
</reference>
<accession>A0A5J6VK05</accession>
<proteinExistence type="predicted"/>
<dbReference type="EMBL" id="MN448287">
    <property type="protein sequence ID" value="QFG74427.1"/>
    <property type="molecule type" value="Genomic_DNA"/>
</dbReference>
<evidence type="ECO:0000313" key="1">
    <source>
        <dbReference type="EMBL" id="QFG74427.1"/>
    </source>
</evidence>